<dbReference type="InterPro" id="IPR003018">
    <property type="entry name" value="GAF"/>
</dbReference>
<dbReference type="SUPFAM" id="SSF55781">
    <property type="entry name" value="GAF domain-like"/>
    <property type="match status" value="1"/>
</dbReference>
<feature type="domain" description="GAF" evidence="2">
    <location>
        <begin position="41"/>
        <end position="145"/>
    </location>
</feature>
<dbReference type="InterPro" id="IPR051330">
    <property type="entry name" value="Phosphatase_reg/MetRdx"/>
</dbReference>
<evidence type="ECO:0000259" key="2">
    <source>
        <dbReference type="Pfam" id="PF01590"/>
    </source>
</evidence>
<evidence type="ECO:0000313" key="3">
    <source>
        <dbReference type="EMBL" id="RMW57048.1"/>
    </source>
</evidence>
<dbReference type="AlphaFoldDB" id="A0AB37RMU9"/>
<dbReference type="FunFam" id="3.30.450.40:FF:000008">
    <property type="entry name" value="GAF domain-containing proteins"/>
    <property type="match status" value="1"/>
</dbReference>
<dbReference type="RefSeq" id="WP_122211587.1">
    <property type="nucleotide sequence ID" value="NZ_RDCH01000071.1"/>
</dbReference>
<evidence type="ECO:0000313" key="4">
    <source>
        <dbReference type="Proteomes" id="UP000281061"/>
    </source>
</evidence>
<sequence>MSEKTARYELLKQQARALLTSECDLVANMSNLASLVFNELPQLNGTSFYRFKDNELILGPFQGKPACMHIAVGKGVCGTVAKTQKAEVVPNVHKFSGHIACDSASKSEVVVPVFKDGKFWGVFDLDSPEYNTFDDVDANYLSEIAPIVFGVQAEVGGSILNDRRYQ</sequence>
<proteinExistence type="inferred from homology"/>
<dbReference type="PANTHER" id="PTHR21021">
    <property type="entry name" value="GAF/PUTATIVE CYTOSKELETAL PROTEIN"/>
    <property type="match status" value="1"/>
</dbReference>
<evidence type="ECO:0000256" key="1">
    <source>
        <dbReference type="ARBA" id="ARBA00038454"/>
    </source>
</evidence>
<dbReference type="Pfam" id="PF01590">
    <property type="entry name" value="GAF"/>
    <property type="match status" value="1"/>
</dbReference>
<dbReference type="InterPro" id="IPR029016">
    <property type="entry name" value="GAF-like_dom_sf"/>
</dbReference>
<dbReference type="GO" id="GO:0005829">
    <property type="term" value="C:cytosol"/>
    <property type="evidence" value="ECO:0007669"/>
    <property type="project" value="TreeGrafter"/>
</dbReference>
<dbReference type="Proteomes" id="UP000281061">
    <property type="component" value="Unassembled WGS sequence"/>
</dbReference>
<comment type="caution">
    <text evidence="3">The sequence shown here is derived from an EMBL/GenBank/DDBJ whole genome shotgun (WGS) entry which is preliminary data.</text>
</comment>
<dbReference type="EMBL" id="RDCL01000023">
    <property type="protein sequence ID" value="RMW57048.1"/>
    <property type="molecule type" value="Genomic_DNA"/>
</dbReference>
<protein>
    <submittedName>
        <fullName evidence="3">GAF domain-containing protein</fullName>
    </submittedName>
</protein>
<dbReference type="Gene3D" id="3.30.450.40">
    <property type="match status" value="1"/>
</dbReference>
<name>A0AB37RMU9_LACPE</name>
<dbReference type="GO" id="GO:0033745">
    <property type="term" value="F:L-methionine-(R)-S-oxide reductase activity"/>
    <property type="evidence" value="ECO:0007669"/>
    <property type="project" value="TreeGrafter"/>
</dbReference>
<gene>
    <name evidence="3" type="ORF">D6U17_01835</name>
</gene>
<reference evidence="3 4" key="1">
    <citation type="submission" date="2018-10" db="EMBL/GenBank/DDBJ databases">
        <title>Genome sequences of five Lactobacillus pentosus strains isolated from brines of traditionally fermented spanish-style green table olives and differences between them.</title>
        <authorList>
            <person name="Jimenez Diaz R."/>
        </authorList>
    </citation>
    <scope>NUCLEOTIDE SEQUENCE [LARGE SCALE GENOMIC DNA]</scope>
    <source>
        <strain evidence="3 4">IG8</strain>
    </source>
</reference>
<dbReference type="PANTHER" id="PTHR21021:SF15">
    <property type="entry name" value="FREE METHIONINE-R-SULFOXIDE REDUCTASE"/>
    <property type="match status" value="1"/>
</dbReference>
<accession>A0AB37RMU9</accession>
<comment type="similarity">
    <text evidence="1">Belongs to the free Met sulfoxide reductase family.</text>
</comment>
<organism evidence="3 4">
    <name type="scientific">Lactiplantibacillus pentosus</name>
    <name type="common">Lactobacillus pentosus</name>
    <dbReference type="NCBI Taxonomy" id="1589"/>
    <lineage>
        <taxon>Bacteria</taxon>
        <taxon>Bacillati</taxon>
        <taxon>Bacillota</taxon>
        <taxon>Bacilli</taxon>
        <taxon>Lactobacillales</taxon>
        <taxon>Lactobacillaceae</taxon>
        <taxon>Lactiplantibacillus</taxon>
    </lineage>
</organism>